<name>A0A8C9LYI4_9PRIM</name>
<reference evidence="2" key="2">
    <citation type="submission" date="2025-09" db="UniProtKB">
        <authorList>
            <consortium name="Ensembl"/>
        </authorList>
    </citation>
    <scope>IDENTIFICATION</scope>
</reference>
<organism evidence="2 3">
    <name type="scientific">Piliocolobus tephrosceles</name>
    <name type="common">Ugandan red Colobus</name>
    <dbReference type="NCBI Taxonomy" id="591936"/>
    <lineage>
        <taxon>Eukaryota</taxon>
        <taxon>Metazoa</taxon>
        <taxon>Chordata</taxon>
        <taxon>Craniata</taxon>
        <taxon>Vertebrata</taxon>
        <taxon>Euteleostomi</taxon>
        <taxon>Mammalia</taxon>
        <taxon>Eutheria</taxon>
        <taxon>Euarchontoglires</taxon>
        <taxon>Primates</taxon>
        <taxon>Haplorrhini</taxon>
        <taxon>Catarrhini</taxon>
        <taxon>Cercopithecidae</taxon>
        <taxon>Colobinae</taxon>
        <taxon>Piliocolobus</taxon>
    </lineage>
</organism>
<evidence type="ECO:0000313" key="2">
    <source>
        <dbReference type="Ensembl" id="ENSPTEP00000038831.1"/>
    </source>
</evidence>
<proteinExistence type="predicted"/>
<evidence type="ECO:0000313" key="3">
    <source>
        <dbReference type="Proteomes" id="UP000694416"/>
    </source>
</evidence>
<dbReference type="Proteomes" id="UP000694416">
    <property type="component" value="Unplaced"/>
</dbReference>
<protein>
    <submittedName>
        <fullName evidence="2">Uncharacterized protein</fullName>
    </submittedName>
</protein>
<keyword evidence="1" id="KW-0732">Signal</keyword>
<dbReference type="AlphaFoldDB" id="A0A8C9LYI4"/>
<feature type="chain" id="PRO_5034583619" evidence="1">
    <location>
        <begin position="35"/>
        <end position="55"/>
    </location>
</feature>
<evidence type="ECO:0000256" key="1">
    <source>
        <dbReference type="SAM" id="SignalP"/>
    </source>
</evidence>
<feature type="signal peptide" evidence="1">
    <location>
        <begin position="1"/>
        <end position="34"/>
    </location>
</feature>
<sequence length="55" mass="5848">STKNTKKARAASLSRLLPLLLGFLLLSAPHGGNGLHTKGALPLDTVTFYKIMVTN</sequence>
<reference evidence="2" key="1">
    <citation type="submission" date="2025-08" db="UniProtKB">
        <authorList>
            <consortium name="Ensembl"/>
        </authorList>
    </citation>
    <scope>IDENTIFICATION</scope>
</reference>
<dbReference type="Ensembl" id="ENSPTET00000052298.1">
    <property type="protein sequence ID" value="ENSPTEP00000038831.1"/>
    <property type="gene ID" value="ENSPTEG00000036026.1"/>
</dbReference>
<keyword evidence="3" id="KW-1185">Reference proteome</keyword>
<accession>A0A8C9LYI4</accession>